<dbReference type="Pfam" id="PF07833">
    <property type="entry name" value="Cu_amine_oxidN1"/>
    <property type="match status" value="1"/>
</dbReference>
<keyword evidence="3" id="KW-1185">Reference proteome</keyword>
<dbReference type="RefSeq" id="WP_301136494.1">
    <property type="nucleotide sequence ID" value="NZ_JAUHTQ010000001.1"/>
</dbReference>
<evidence type="ECO:0000313" key="2">
    <source>
        <dbReference type="EMBL" id="MDN4492404.1"/>
    </source>
</evidence>
<dbReference type="Proteomes" id="UP001172743">
    <property type="component" value="Unassembled WGS sequence"/>
</dbReference>
<protein>
    <submittedName>
        <fullName evidence="2">RNA polymerase II</fullName>
    </submittedName>
</protein>
<accession>A0ABT8GME4</accession>
<feature type="domain" description="Copper amine oxidase-like N-terminal" evidence="1">
    <location>
        <begin position="365"/>
        <end position="466"/>
    </location>
</feature>
<dbReference type="EMBL" id="JAUHTQ010000001">
    <property type="protein sequence ID" value="MDN4492404.1"/>
    <property type="molecule type" value="Genomic_DNA"/>
</dbReference>
<dbReference type="InterPro" id="IPR012854">
    <property type="entry name" value="Cu_amine_oxidase-like_N"/>
</dbReference>
<evidence type="ECO:0000313" key="3">
    <source>
        <dbReference type="Proteomes" id="UP001172743"/>
    </source>
</evidence>
<proteinExistence type="predicted"/>
<comment type="caution">
    <text evidence="2">The sequence shown here is derived from an EMBL/GenBank/DDBJ whole genome shotgun (WGS) entry which is preliminary data.</text>
</comment>
<gene>
    <name evidence="2" type="ORF">QYB95_02510</name>
</gene>
<sequence>MKYAISFLGILLLVICGTLFLQYQVFSNKLDTGEGDFTYTQEIEITYRSGSLDIRHHLHNLSNQAIEIDWPNLAVSTDCFLESKTSCDRLSKDKTKFEASSSTNASLSYTIPLEGGLKTNELLKNIFVVLKNGQAAYSTVHISTDKEVEGQWITGLPLIGQQSLSMVNYTMFGGTGDISEIYWQSGVMSIQKATDLLAVYSHKPLSKEISDQLKAETFLNEDPIVLVQGKNIPDLQGKRIFFLNELSIASLQEKVILPQIRTQYGLDGSPQWVSEVIASFLTETAIGSDKSVGIVKTLTNQMSDVQKLSWIGMLNDLKGSKVTLEKLDEQLSKVFGLHTEFFAMNEESARIFPILFNDERDVYVGNELKKDVKAILKDGQVLYPLDSVLKVLGYQTSVGKNGYYVQNETQKFRFPQGYGFYVYNNQRYNTISEPLTVIADSFYIEETWLQRLFNVEIQRNESSITIRQQQ</sequence>
<name>A0ABT8GME4_9BACL</name>
<reference evidence="2" key="1">
    <citation type="submission" date="2023-07" db="EMBL/GenBank/DDBJ databases">
        <title>Ureibacillus sp. isolated from freshwater well.</title>
        <authorList>
            <person name="Kirdat K."/>
            <person name="Bhatt A."/>
            <person name="Teware R."/>
            <person name="Bhavsar Y."/>
            <person name="Yadav A."/>
        </authorList>
    </citation>
    <scope>NUCLEOTIDE SEQUENCE</scope>
    <source>
        <strain evidence="2">BA0131</strain>
    </source>
</reference>
<organism evidence="2 3">
    <name type="scientific">Ureibacillus aquaedulcis</name>
    <dbReference type="NCBI Taxonomy" id="3058421"/>
    <lineage>
        <taxon>Bacteria</taxon>
        <taxon>Bacillati</taxon>
        <taxon>Bacillota</taxon>
        <taxon>Bacilli</taxon>
        <taxon>Bacillales</taxon>
        <taxon>Caryophanaceae</taxon>
        <taxon>Ureibacillus</taxon>
    </lineage>
</organism>
<evidence type="ECO:0000259" key="1">
    <source>
        <dbReference type="Pfam" id="PF07833"/>
    </source>
</evidence>